<dbReference type="InterPro" id="IPR027417">
    <property type="entry name" value="P-loop_NTPase"/>
</dbReference>
<dbReference type="Proteomes" id="UP000002748">
    <property type="component" value="Unassembled WGS sequence"/>
</dbReference>
<proteinExistence type="predicted"/>
<dbReference type="GO" id="GO:0008821">
    <property type="term" value="F:crossover junction DNA endonuclease activity"/>
    <property type="evidence" value="ECO:0007669"/>
    <property type="project" value="TreeGrafter"/>
</dbReference>
<comment type="caution">
    <text evidence="7">The sequence shown here is derived from an EMBL/GenBank/DDBJ whole genome shotgun (WGS) entry which is preliminary data.</text>
</comment>
<accession>J6EN54</accession>
<evidence type="ECO:0000256" key="6">
    <source>
        <dbReference type="ARBA" id="ARBA00023242"/>
    </source>
</evidence>
<reference evidence="7 8" key="1">
    <citation type="journal article" date="2012" name="Eukaryot. Cell">
        <title>Draft genome sequence of CBS 2479, the standard type strain of Trichosporon asahii.</title>
        <authorList>
            <person name="Yang R.Y."/>
            <person name="Li H.T."/>
            <person name="Zhu H."/>
            <person name="Zhou G.P."/>
            <person name="Wang M."/>
            <person name="Wang L."/>
        </authorList>
    </citation>
    <scope>NUCLEOTIDE SEQUENCE [LARGE SCALE GENOMIC DNA]</scope>
    <source>
        <strain evidence="8">ATCC 90039 / CBS 2479 / JCM 2466 / KCTC 7840 / NCYC 2677 / UAMH 7654</strain>
    </source>
</reference>
<dbReference type="InterPro" id="IPR052093">
    <property type="entry name" value="HR_Repair_Mediator"/>
</dbReference>
<dbReference type="GO" id="GO:0033065">
    <property type="term" value="C:Rad51C-XRCC3 complex"/>
    <property type="evidence" value="ECO:0007669"/>
    <property type="project" value="TreeGrafter"/>
</dbReference>
<evidence type="ECO:0000256" key="2">
    <source>
        <dbReference type="ARBA" id="ARBA00022741"/>
    </source>
</evidence>
<dbReference type="KEGG" id="tasa:A1Q1_05918"/>
<evidence type="ECO:0000256" key="1">
    <source>
        <dbReference type="ARBA" id="ARBA00004123"/>
    </source>
</evidence>
<dbReference type="GO" id="GO:0007131">
    <property type="term" value="P:reciprocal meiotic recombination"/>
    <property type="evidence" value="ECO:0007669"/>
    <property type="project" value="TreeGrafter"/>
</dbReference>
<dbReference type="EMBL" id="ALBS01000322">
    <property type="protein sequence ID" value="EJT45769.1"/>
    <property type="molecule type" value="Genomic_DNA"/>
</dbReference>
<dbReference type="RefSeq" id="XP_014176602.1">
    <property type="nucleotide sequence ID" value="XM_014321127.1"/>
</dbReference>
<dbReference type="VEuPathDB" id="FungiDB:A1Q1_05918"/>
<keyword evidence="6" id="KW-0539">Nucleus</keyword>
<dbReference type="GO" id="GO:0033063">
    <property type="term" value="C:Rad51B-Rad51C-Rad51D-XRCC2 complex"/>
    <property type="evidence" value="ECO:0007669"/>
    <property type="project" value="TreeGrafter"/>
</dbReference>
<dbReference type="GO" id="GO:0000707">
    <property type="term" value="P:meiotic DNA recombinase assembly"/>
    <property type="evidence" value="ECO:0007669"/>
    <property type="project" value="TreeGrafter"/>
</dbReference>
<evidence type="ECO:0000256" key="4">
    <source>
        <dbReference type="ARBA" id="ARBA00022840"/>
    </source>
</evidence>
<evidence type="ECO:0000256" key="5">
    <source>
        <dbReference type="ARBA" id="ARBA00023204"/>
    </source>
</evidence>
<sequence length="348" mass="37668">MQLTDVRRSYRQALDKHGYQTVEDVTSTSPKDLAVGKYELQSTVDIEDLGIGLSQAEEVLRIVTQQSGELHRIGRADPSARPAYLPTPAKSVTASQLLKVSPTYFSTLSVSLDKLIGYYVSGYTAPHGLNLKGRGADREDSGSIRPGAVLELSAPPGGGKTGAIIGIALSARTIDEDTPEVLLIGSITEDRLRSAAESLGNADTILGGIYIMRVGTQLQMITVLQMLDSWLTEHPKLPLSAAVFRPEYPKKNNGAQVVATTQMATKLMTVDNKPATFETGDRAVLMPQLGDAWTTERTIRVTLFRGAKDDLRYAHASCASQPIPSEEEVPWASFDIDPNLLTRVTTLS</sequence>
<protein>
    <submittedName>
        <fullName evidence="7">Uncharacterized protein</fullName>
    </submittedName>
</protein>
<dbReference type="OrthoDB" id="5957327at2759"/>
<dbReference type="GO" id="GO:0000400">
    <property type="term" value="F:four-way junction DNA binding"/>
    <property type="evidence" value="ECO:0007669"/>
    <property type="project" value="TreeGrafter"/>
</dbReference>
<organism evidence="7 8">
    <name type="scientific">Trichosporon asahii var. asahii (strain ATCC 90039 / CBS 2479 / JCM 2466 / KCTC 7840 / NBRC 103889/ NCYC 2677 / UAMH 7654)</name>
    <name type="common">Yeast</name>
    <dbReference type="NCBI Taxonomy" id="1186058"/>
    <lineage>
        <taxon>Eukaryota</taxon>
        <taxon>Fungi</taxon>
        <taxon>Dikarya</taxon>
        <taxon>Basidiomycota</taxon>
        <taxon>Agaricomycotina</taxon>
        <taxon>Tremellomycetes</taxon>
        <taxon>Trichosporonales</taxon>
        <taxon>Trichosporonaceae</taxon>
        <taxon>Trichosporon</taxon>
    </lineage>
</organism>
<keyword evidence="3" id="KW-0227">DNA damage</keyword>
<comment type="subcellular location">
    <subcellularLocation>
        <location evidence="1">Nucleus</location>
    </subcellularLocation>
</comment>
<dbReference type="PANTHER" id="PTHR46239:SF1">
    <property type="entry name" value="DNA REPAIR PROTEIN RAD51 HOMOLOG 3"/>
    <property type="match status" value="1"/>
</dbReference>
<evidence type="ECO:0000313" key="7">
    <source>
        <dbReference type="EMBL" id="EJT45769.1"/>
    </source>
</evidence>
<evidence type="ECO:0000256" key="3">
    <source>
        <dbReference type="ARBA" id="ARBA00022763"/>
    </source>
</evidence>
<dbReference type="PANTHER" id="PTHR46239">
    <property type="entry name" value="DNA REPAIR PROTEIN RAD51 HOMOLOG 3 RAD51C"/>
    <property type="match status" value="1"/>
</dbReference>
<name>J6EN54_TRIAS</name>
<dbReference type="GO" id="GO:0005657">
    <property type="term" value="C:replication fork"/>
    <property type="evidence" value="ECO:0007669"/>
    <property type="project" value="TreeGrafter"/>
</dbReference>
<dbReference type="GeneID" id="25989430"/>
<keyword evidence="5" id="KW-0234">DNA repair</keyword>
<evidence type="ECO:0000313" key="8">
    <source>
        <dbReference type="Proteomes" id="UP000002748"/>
    </source>
</evidence>
<keyword evidence="4" id="KW-0067">ATP-binding</keyword>
<gene>
    <name evidence="7" type="ORF">A1Q1_05918</name>
</gene>
<dbReference type="AlphaFoldDB" id="J6EN54"/>
<dbReference type="HOGENOM" id="CLU_068527_0_0_1"/>
<dbReference type="Gene3D" id="3.40.50.300">
    <property type="entry name" value="P-loop containing nucleotide triphosphate hydrolases"/>
    <property type="match status" value="1"/>
</dbReference>
<keyword evidence="2" id="KW-0547">Nucleotide-binding</keyword>
<dbReference type="GO" id="GO:0005524">
    <property type="term" value="F:ATP binding"/>
    <property type="evidence" value="ECO:0007669"/>
    <property type="project" value="UniProtKB-KW"/>
</dbReference>